<feature type="non-terminal residue" evidence="1">
    <location>
        <position position="170"/>
    </location>
</feature>
<organism evidence="1 2">
    <name type="scientific">Cirrhinus mrigala</name>
    <name type="common">Mrigala</name>
    <dbReference type="NCBI Taxonomy" id="683832"/>
    <lineage>
        <taxon>Eukaryota</taxon>
        <taxon>Metazoa</taxon>
        <taxon>Chordata</taxon>
        <taxon>Craniata</taxon>
        <taxon>Vertebrata</taxon>
        <taxon>Euteleostomi</taxon>
        <taxon>Actinopterygii</taxon>
        <taxon>Neopterygii</taxon>
        <taxon>Teleostei</taxon>
        <taxon>Ostariophysi</taxon>
        <taxon>Cypriniformes</taxon>
        <taxon>Cyprinidae</taxon>
        <taxon>Labeoninae</taxon>
        <taxon>Labeonini</taxon>
        <taxon>Cirrhinus</taxon>
    </lineage>
</organism>
<gene>
    <name evidence="1" type="ORF">M9458_035348</name>
</gene>
<evidence type="ECO:0000313" key="1">
    <source>
        <dbReference type="EMBL" id="KAL0170752.1"/>
    </source>
</evidence>
<dbReference type="AlphaFoldDB" id="A0ABD0PA09"/>
<proteinExistence type="predicted"/>
<comment type="caution">
    <text evidence="1">The sequence shown here is derived from an EMBL/GenBank/DDBJ whole genome shotgun (WGS) entry which is preliminary data.</text>
</comment>
<protein>
    <submittedName>
        <fullName evidence="1">Uncharacterized protein</fullName>
    </submittedName>
</protein>
<name>A0ABD0PA09_CIRMR</name>
<sequence>MPATSENAEASVIAERSSAHCNMAEDELVVDLGLFEAERVFDWDIYADLPPLLPPSSEFTETAMPKLSPEWAPLPMLSLEEAYKFPPFHPLMSPPPLPPSVCLHRHYTLSLPPASESRTPPRVVNPAAPPWLLAPSSLPWPGSPLASPGFLIPPAPPWSVVDHTVGFCHV</sequence>
<evidence type="ECO:0000313" key="2">
    <source>
        <dbReference type="Proteomes" id="UP001529510"/>
    </source>
</evidence>
<keyword evidence="2" id="KW-1185">Reference proteome</keyword>
<dbReference type="EMBL" id="JAMKFB020000017">
    <property type="protein sequence ID" value="KAL0170752.1"/>
    <property type="molecule type" value="Genomic_DNA"/>
</dbReference>
<reference evidence="1 2" key="1">
    <citation type="submission" date="2024-05" db="EMBL/GenBank/DDBJ databases">
        <title>Genome sequencing and assembly of Indian major carp, Cirrhinus mrigala (Hamilton, 1822).</title>
        <authorList>
            <person name="Mohindra V."/>
            <person name="Chowdhury L.M."/>
            <person name="Lal K."/>
            <person name="Jena J.K."/>
        </authorList>
    </citation>
    <scope>NUCLEOTIDE SEQUENCE [LARGE SCALE GENOMIC DNA]</scope>
    <source>
        <strain evidence="1">CM1030</strain>
        <tissue evidence="1">Blood</tissue>
    </source>
</reference>
<accession>A0ABD0PA09</accession>
<dbReference type="Proteomes" id="UP001529510">
    <property type="component" value="Unassembled WGS sequence"/>
</dbReference>